<feature type="compositionally biased region" description="Acidic residues" evidence="2">
    <location>
        <begin position="161"/>
        <end position="171"/>
    </location>
</feature>
<name>A0A067TUE9_GALM3</name>
<dbReference type="STRING" id="685588.A0A067TUE9"/>
<feature type="domain" description="Cwf19-like C-terminal" evidence="4">
    <location>
        <begin position="578"/>
        <end position="702"/>
    </location>
</feature>
<dbReference type="PANTHER" id="PTHR12072:SF5">
    <property type="entry name" value="CWF19-LIKE PROTEIN 2"/>
    <property type="match status" value="1"/>
</dbReference>
<protein>
    <recommendedName>
        <fullName evidence="7">Cwf19-like C-terminal domain-containing protein</fullName>
    </recommendedName>
</protein>
<dbReference type="InterPro" id="IPR040194">
    <property type="entry name" value="Cwf19-like"/>
</dbReference>
<evidence type="ECO:0000256" key="1">
    <source>
        <dbReference type="ARBA" id="ARBA00006795"/>
    </source>
</evidence>
<gene>
    <name evidence="5" type="ORF">GALMADRAFT_238004</name>
</gene>
<accession>A0A067TUE9</accession>
<feature type="compositionally biased region" description="Low complexity" evidence="2">
    <location>
        <begin position="335"/>
        <end position="347"/>
    </location>
</feature>
<dbReference type="GO" id="GO:0071014">
    <property type="term" value="C:post-mRNA release spliceosomal complex"/>
    <property type="evidence" value="ECO:0007669"/>
    <property type="project" value="TreeGrafter"/>
</dbReference>
<feature type="region of interest" description="Disordered" evidence="2">
    <location>
        <begin position="284"/>
        <end position="408"/>
    </location>
</feature>
<dbReference type="PANTHER" id="PTHR12072">
    <property type="entry name" value="CWF19, CELL CYCLE CONTROL PROTEIN"/>
    <property type="match status" value="1"/>
</dbReference>
<dbReference type="InterPro" id="IPR036265">
    <property type="entry name" value="HIT-like_sf"/>
</dbReference>
<reference evidence="6" key="1">
    <citation type="journal article" date="2014" name="Proc. Natl. Acad. Sci. U.S.A.">
        <title>Extensive sampling of basidiomycete genomes demonstrates inadequacy of the white-rot/brown-rot paradigm for wood decay fungi.</title>
        <authorList>
            <person name="Riley R."/>
            <person name="Salamov A.A."/>
            <person name="Brown D.W."/>
            <person name="Nagy L.G."/>
            <person name="Floudas D."/>
            <person name="Held B.W."/>
            <person name="Levasseur A."/>
            <person name="Lombard V."/>
            <person name="Morin E."/>
            <person name="Otillar R."/>
            <person name="Lindquist E.A."/>
            <person name="Sun H."/>
            <person name="LaButti K.M."/>
            <person name="Schmutz J."/>
            <person name="Jabbour D."/>
            <person name="Luo H."/>
            <person name="Baker S.E."/>
            <person name="Pisabarro A.G."/>
            <person name="Walton J.D."/>
            <person name="Blanchette R.A."/>
            <person name="Henrissat B."/>
            <person name="Martin F."/>
            <person name="Cullen D."/>
            <person name="Hibbett D.S."/>
            <person name="Grigoriev I.V."/>
        </authorList>
    </citation>
    <scope>NUCLEOTIDE SEQUENCE [LARGE SCALE GENOMIC DNA]</scope>
    <source>
        <strain evidence="6">CBS 339.88</strain>
    </source>
</reference>
<feature type="compositionally biased region" description="Basic and acidic residues" evidence="2">
    <location>
        <begin position="284"/>
        <end position="326"/>
    </location>
</feature>
<dbReference type="GO" id="GO:0000398">
    <property type="term" value="P:mRNA splicing, via spliceosome"/>
    <property type="evidence" value="ECO:0007669"/>
    <property type="project" value="TreeGrafter"/>
</dbReference>
<feature type="compositionally biased region" description="Basic and acidic residues" evidence="2">
    <location>
        <begin position="62"/>
        <end position="74"/>
    </location>
</feature>
<dbReference type="HOGENOM" id="CLU_015540_2_0_1"/>
<feature type="compositionally biased region" description="Basic and acidic residues" evidence="2">
    <location>
        <begin position="21"/>
        <end position="32"/>
    </location>
</feature>
<dbReference type="InterPro" id="IPR006768">
    <property type="entry name" value="Cwf19-like_C_dom-1"/>
</dbReference>
<dbReference type="Pfam" id="PF04676">
    <property type="entry name" value="CwfJ_C_2"/>
    <property type="match status" value="1"/>
</dbReference>
<feature type="region of interest" description="Disordered" evidence="2">
    <location>
        <begin position="1"/>
        <end position="84"/>
    </location>
</feature>
<sequence>MGDDTFTSKHSSKHKSKHEKHRDDKHRDDPDRKHKKRRKHDDEDSEGSSLRKHKHRKRDKERKRDKDGEHKMEIVDDDPTDERVWEEKDIAVDGDRILAADIPTAESLKLTSSADGSKTTSQLPHSTNTESVLRRDDWMMLPVSTPAMPADARTKLAPMDTSEDSFVEDYGEPSGDSRTLGGGVDFFSNLGTERKKPPRPDRPDPEKPKISHRELNVDLKEGRPINFDEPPPPPPSVTPGGPGSQWRMMRLRRVYETAQEEGLPLEQVGIDRFGTLQAFEEAREERRILDEREGKRPSSDHAQSGDRGRTSERPTHFSKDGEKRLMFTDIGGSGASSRSSSFRRPGGMPESAPSTPSPPDMARPLANRRLDSLRLPSQANSPLAQSHTPIPSVMTPPPLGSGSRTRSLSISSLNKLQAKVIRAKLMNSPDAQKLEQEYEAEAHKAHGTEEGGVRKKVEVLPTLDSRGRMYDVGHGKEDDKDIAGNRKKKEKYETHDRKTGEVLRINPDDDTMTLGEMLRQERMGAGMADQKDLDAQYARAVMGDGKFENDLDYIDDNAEKLGRQKMRSDAMKRQFAINDYKQTQKALASCNFCYGEDDSLPKAPVIAMGTRVYLSCTLTEELVDGHCLIVPIQHHMNMLEGDDDVWDETRNFMKCLMRMYAEEDKGIVFFETVLSLKKQKHTYIECIPVPWEQFDLLPGYFKESILSSEAEWSQHKKLIDFAARPGGFRRAMAPNLPYFMVQFDHKGEKGYGHVIEGAATAQDEDGLEEGEKGGGEFPFYFAGEIIGNVLELETRQWRRPRRVDFRRNSERAGAFKKKYSKFDWTGMLS</sequence>
<comment type="similarity">
    <text evidence="1">Belongs to the CWF19 family.</text>
</comment>
<proteinExistence type="inferred from homology"/>
<feature type="compositionally biased region" description="Polar residues" evidence="2">
    <location>
        <begin position="109"/>
        <end position="131"/>
    </location>
</feature>
<feature type="compositionally biased region" description="Basic residues" evidence="2">
    <location>
        <begin position="10"/>
        <end position="20"/>
    </location>
</feature>
<feature type="region of interest" description="Disordered" evidence="2">
    <location>
        <begin position="467"/>
        <end position="497"/>
    </location>
</feature>
<feature type="compositionally biased region" description="Polar residues" evidence="2">
    <location>
        <begin position="375"/>
        <end position="389"/>
    </location>
</feature>
<dbReference type="Proteomes" id="UP000027222">
    <property type="component" value="Unassembled WGS sequence"/>
</dbReference>
<evidence type="ECO:0000313" key="6">
    <source>
        <dbReference type="Proteomes" id="UP000027222"/>
    </source>
</evidence>
<evidence type="ECO:0000259" key="4">
    <source>
        <dbReference type="Pfam" id="PF04677"/>
    </source>
</evidence>
<dbReference type="AlphaFoldDB" id="A0A067TUE9"/>
<dbReference type="SUPFAM" id="SSF54197">
    <property type="entry name" value="HIT-like"/>
    <property type="match status" value="1"/>
</dbReference>
<feature type="compositionally biased region" description="Basic residues" evidence="2">
    <location>
        <begin position="50"/>
        <end position="61"/>
    </location>
</feature>
<feature type="compositionally biased region" description="Basic and acidic residues" evidence="2">
    <location>
        <begin position="192"/>
        <end position="223"/>
    </location>
</feature>
<evidence type="ECO:0008006" key="7">
    <source>
        <dbReference type="Google" id="ProtNLM"/>
    </source>
</evidence>
<evidence type="ECO:0000259" key="3">
    <source>
        <dbReference type="Pfam" id="PF04676"/>
    </source>
</evidence>
<evidence type="ECO:0000313" key="5">
    <source>
        <dbReference type="EMBL" id="KDR82603.1"/>
    </source>
</evidence>
<organism evidence="5 6">
    <name type="scientific">Galerina marginata (strain CBS 339.88)</name>
    <dbReference type="NCBI Taxonomy" id="685588"/>
    <lineage>
        <taxon>Eukaryota</taxon>
        <taxon>Fungi</taxon>
        <taxon>Dikarya</taxon>
        <taxon>Basidiomycota</taxon>
        <taxon>Agaricomycotina</taxon>
        <taxon>Agaricomycetes</taxon>
        <taxon>Agaricomycetidae</taxon>
        <taxon>Agaricales</taxon>
        <taxon>Agaricineae</taxon>
        <taxon>Strophariaceae</taxon>
        <taxon>Galerina</taxon>
    </lineage>
</organism>
<dbReference type="OrthoDB" id="2113965at2759"/>
<dbReference type="Pfam" id="PF04677">
    <property type="entry name" value="CwfJ_C_1"/>
    <property type="match status" value="1"/>
</dbReference>
<feature type="region of interest" description="Disordered" evidence="2">
    <location>
        <begin position="98"/>
        <end position="245"/>
    </location>
</feature>
<feature type="domain" description="Cwf19-like protein C-terminal" evidence="3">
    <location>
        <begin position="711"/>
        <end position="825"/>
    </location>
</feature>
<keyword evidence="6" id="KW-1185">Reference proteome</keyword>
<dbReference type="InterPro" id="IPR006767">
    <property type="entry name" value="Cwf19-like_C_dom-2"/>
</dbReference>
<dbReference type="EMBL" id="KL142369">
    <property type="protein sequence ID" value="KDR82603.1"/>
    <property type="molecule type" value="Genomic_DNA"/>
</dbReference>
<evidence type="ECO:0000256" key="2">
    <source>
        <dbReference type="SAM" id="MobiDB-lite"/>
    </source>
</evidence>
<dbReference type="Gene3D" id="3.30.428.10">
    <property type="entry name" value="HIT-like"/>
    <property type="match status" value="1"/>
</dbReference>